<keyword evidence="3" id="KW-1133">Transmembrane helix</keyword>
<dbReference type="InterPro" id="IPR004358">
    <property type="entry name" value="Sig_transdc_His_kin-like_C"/>
</dbReference>
<protein>
    <recommendedName>
        <fullName evidence="2">histidine kinase</fullName>
        <ecNumber evidence="2">2.7.13.3</ecNumber>
    </recommendedName>
</protein>
<evidence type="ECO:0000256" key="2">
    <source>
        <dbReference type="ARBA" id="ARBA00012438"/>
    </source>
</evidence>
<keyword evidence="6" id="KW-1185">Reference proteome</keyword>
<comment type="catalytic activity">
    <reaction evidence="1">
        <text>ATP + protein L-histidine = ADP + protein N-phospho-L-histidine.</text>
        <dbReference type="EC" id="2.7.13.3"/>
    </reaction>
</comment>
<dbReference type="EC" id="2.7.13.3" evidence="2"/>
<dbReference type="KEGG" id="rfo:REIFOR_00654"/>
<sequence>MTPFRINLRNSLRLFVLAFFVLNILSISAFHYIARATSQVELELDIYRTNIVLKSAVNSSVSLQHSYSPFKLASELTTLGNYLVELNKASVSLKNHDEFHGDFDMRISALEGTQAELTVLLEEGMTVATRLNTLKGQLNIIDGELLTTLVGRYYLAIKDLDSIFSLNEARRRYLKNKNSVKTSDIPQVNYPLIEFDYLVTGKDGYYQTKERMVLNASQIKSKVMNITHNLEEISDSLNDVQLPAKSTANSIKKISIYFYSALLLILFFYSIYWLISKQALLSLWNLLSRVEGNIRSNVPSSMLTTNKNLSLDRVSLSISMLNELYLSNEINWVIVDHLEKVHLAGNILKDEINEHLITLKNQDTIVSVDFDSRDLKILIDDEYLCQYTIQARAQLQSGFSYYLLMDETSEHTSNLRLRHFGQISGQLAHDSINMNSVVIGCLKALRTSKTLTNKSDTNLIDRALFAGERSLNLADRLLAFGGEKKHNIDLLDVNETVSGMFDLLEFSLGEDIQLNAKLYHQPLLVRADAELLESCVLNLCLNGKHAYKEAAGTISLTVDVDRKGRVSLTVTDEGCGIKPENLDKVFEPFYTTNKSSGGSGLGLSMVYGFMKQCGGKVKIFSEQGQGTSVVLQFP</sequence>
<dbReference type="PANTHER" id="PTHR43065:SF42">
    <property type="entry name" value="TWO-COMPONENT SENSOR PPRA"/>
    <property type="match status" value="1"/>
</dbReference>
<dbReference type="PRINTS" id="PR00344">
    <property type="entry name" value="BCTRLSENSOR"/>
</dbReference>
<evidence type="ECO:0000313" key="6">
    <source>
        <dbReference type="Proteomes" id="UP000229757"/>
    </source>
</evidence>
<dbReference type="EMBL" id="CP011797">
    <property type="protein sequence ID" value="ATX75822.1"/>
    <property type="molecule type" value="Genomic_DNA"/>
</dbReference>
<dbReference type="SUPFAM" id="SSF55874">
    <property type="entry name" value="ATPase domain of HSP90 chaperone/DNA topoisomerase II/histidine kinase"/>
    <property type="match status" value="1"/>
</dbReference>
<dbReference type="SMART" id="SM00387">
    <property type="entry name" value="HATPase_c"/>
    <property type="match status" value="1"/>
</dbReference>
<organism evidence="5 6">
    <name type="scientific">Reinekea forsetii</name>
    <dbReference type="NCBI Taxonomy" id="1336806"/>
    <lineage>
        <taxon>Bacteria</taxon>
        <taxon>Pseudomonadati</taxon>
        <taxon>Pseudomonadota</taxon>
        <taxon>Gammaproteobacteria</taxon>
        <taxon>Oceanospirillales</taxon>
        <taxon>Saccharospirillaceae</taxon>
        <taxon>Reinekea</taxon>
    </lineage>
</organism>
<feature type="transmembrane region" description="Helical" evidence="3">
    <location>
        <begin position="256"/>
        <end position="275"/>
    </location>
</feature>
<reference evidence="5 6" key="1">
    <citation type="journal article" date="2017" name="Environ. Microbiol.">
        <title>Genomic and physiological analyses of 'Reinekea forsetii' reveal a versatile opportunistic lifestyle during spring algae blooms.</title>
        <authorList>
            <person name="Avci B."/>
            <person name="Hahnke R.L."/>
            <person name="Chafee M."/>
            <person name="Fischer T."/>
            <person name="Gruber-Vodicka H."/>
            <person name="Tegetmeyer H.E."/>
            <person name="Harder J."/>
            <person name="Fuchs B.M."/>
            <person name="Amann R.I."/>
            <person name="Teeling H."/>
        </authorList>
    </citation>
    <scope>NUCLEOTIDE SEQUENCE [LARGE SCALE GENOMIC DNA]</scope>
    <source>
        <strain evidence="5 6">Hel1_31_D35</strain>
    </source>
</reference>
<evidence type="ECO:0000256" key="3">
    <source>
        <dbReference type="SAM" id="Phobius"/>
    </source>
</evidence>
<feature type="domain" description="Histidine kinase" evidence="4">
    <location>
        <begin position="426"/>
        <end position="634"/>
    </location>
</feature>
<evidence type="ECO:0000256" key="1">
    <source>
        <dbReference type="ARBA" id="ARBA00000085"/>
    </source>
</evidence>
<dbReference type="InterPro" id="IPR003594">
    <property type="entry name" value="HATPase_dom"/>
</dbReference>
<dbReference type="InterPro" id="IPR036890">
    <property type="entry name" value="HATPase_C_sf"/>
</dbReference>
<evidence type="ECO:0000313" key="5">
    <source>
        <dbReference type="EMBL" id="ATX75822.1"/>
    </source>
</evidence>
<feature type="transmembrane region" description="Helical" evidence="3">
    <location>
        <begin position="12"/>
        <end position="34"/>
    </location>
</feature>
<dbReference type="PANTHER" id="PTHR43065">
    <property type="entry name" value="SENSOR HISTIDINE KINASE"/>
    <property type="match status" value="1"/>
</dbReference>
<dbReference type="RefSeq" id="WP_100256204.1">
    <property type="nucleotide sequence ID" value="NZ_CP011797.1"/>
</dbReference>
<gene>
    <name evidence="5" type="ORF">REIFOR_00654</name>
</gene>
<keyword evidence="3" id="KW-0812">Transmembrane</keyword>
<keyword evidence="5" id="KW-0808">Transferase</keyword>
<dbReference type="Gene3D" id="3.30.565.10">
    <property type="entry name" value="Histidine kinase-like ATPase, C-terminal domain"/>
    <property type="match status" value="1"/>
</dbReference>
<proteinExistence type="predicted"/>
<accession>A0A2K8KM91</accession>
<evidence type="ECO:0000259" key="4">
    <source>
        <dbReference type="PROSITE" id="PS50109"/>
    </source>
</evidence>
<dbReference type="OrthoDB" id="9772100at2"/>
<dbReference type="AlphaFoldDB" id="A0A2K8KM91"/>
<dbReference type="InterPro" id="IPR005467">
    <property type="entry name" value="His_kinase_dom"/>
</dbReference>
<name>A0A2K8KM91_9GAMM</name>
<keyword evidence="3" id="KW-0472">Membrane</keyword>
<keyword evidence="5" id="KW-0418">Kinase</keyword>
<dbReference type="PROSITE" id="PS50109">
    <property type="entry name" value="HIS_KIN"/>
    <property type="match status" value="1"/>
</dbReference>
<dbReference type="Proteomes" id="UP000229757">
    <property type="component" value="Chromosome"/>
</dbReference>
<dbReference type="Pfam" id="PF02518">
    <property type="entry name" value="HATPase_c"/>
    <property type="match status" value="1"/>
</dbReference>
<dbReference type="GO" id="GO:0004673">
    <property type="term" value="F:protein histidine kinase activity"/>
    <property type="evidence" value="ECO:0007669"/>
    <property type="project" value="UniProtKB-EC"/>
</dbReference>